<evidence type="ECO:0000256" key="6">
    <source>
        <dbReference type="RuleBase" id="RU000682"/>
    </source>
</evidence>
<accession>A0A670I7I1</accession>
<reference evidence="9 10" key="1">
    <citation type="journal article" date="2019" name="Proc. Natl. Acad. Sci. U.S.A.">
        <title>Regulatory changes in pterin and carotenoid genes underlie balanced color polymorphisms in the wall lizard.</title>
        <authorList>
            <person name="Andrade P."/>
            <person name="Pinho C."/>
            <person name="Perez I de Lanuza G."/>
            <person name="Afonso S."/>
            <person name="Brejcha J."/>
            <person name="Rubin C.J."/>
            <person name="Wallerman O."/>
            <person name="Pereira P."/>
            <person name="Sabatino S.J."/>
            <person name="Bellati A."/>
            <person name="Pellitteri-Rosa D."/>
            <person name="Bosakova Z."/>
            <person name="Bunikis I."/>
            <person name="Carretero M.A."/>
            <person name="Feiner N."/>
            <person name="Marsik P."/>
            <person name="Pauperio F."/>
            <person name="Salvi D."/>
            <person name="Soler L."/>
            <person name="While G.M."/>
            <person name="Uller T."/>
            <person name="Font E."/>
            <person name="Andersson L."/>
            <person name="Carneiro M."/>
        </authorList>
    </citation>
    <scope>NUCLEOTIDE SEQUENCE</scope>
</reference>
<evidence type="ECO:0000256" key="3">
    <source>
        <dbReference type="ARBA" id="ARBA00023155"/>
    </source>
</evidence>
<dbReference type="SMART" id="SM00389">
    <property type="entry name" value="HOX"/>
    <property type="match status" value="1"/>
</dbReference>
<dbReference type="AlphaFoldDB" id="A0A670I7I1"/>
<name>A0A670I7I1_PODMU</name>
<evidence type="ECO:0000256" key="4">
    <source>
        <dbReference type="ARBA" id="ARBA00023242"/>
    </source>
</evidence>
<evidence type="ECO:0000259" key="8">
    <source>
        <dbReference type="PROSITE" id="PS50071"/>
    </source>
</evidence>
<dbReference type="GO" id="GO:0000978">
    <property type="term" value="F:RNA polymerase II cis-regulatory region sequence-specific DNA binding"/>
    <property type="evidence" value="ECO:0007669"/>
    <property type="project" value="TreeGrafter"/>
</dbReference>
<proteinExistence type="predicted"/>
<reference evidence="9" key="3">
    <citation type="submission" date="2025-09" db="UniProtKB">
        <authorList>
            <consortium name="Ensembl"/>
        </authorList>
    </citation>
    <scope>IDENTIFICATION</scope>
</reference>
<dbReference type="GO" id="GO:0030154">
    <property type="term" value="P:cell differentiation"/>
    <property type="evidence" value="ECO:0007669"/>
    <property type="project" value="TreeGrafter"/>
</dbReference>
<dbReference type="PROSITE" id="PS00027">
    <property type="entry name" value="HOMEOBOX_1"/>
    <property type="match status" value="1"/>
</dbReference>
<dbReference type="CDD" id="cd00086">
    <property type="entry name" value="homeodomain"/>
    <property type="match status" value="1"/>
</dbReference>
<feature type="domain" description="Homeobox" evidence="8">
    <location>
        <begin position="110"/>
        <end position="170"/>
    </location>
</feature>
<dbReference type="Pfam" id="PF00046">
    <property type="entry name" value="Homeodomain"/>
    <property type="match status" value="1"/>
</dbReference>
<evidence type="ECO:0000313" key="9">
    <source>
        <dbReference type="Ensembl" id="ENSPMRP00000007624.1"/>
    </source>
</evidence>
<keyword evidence="2 5" id="KW-0238">DNA-binding</keyword>
<evidence type="ECO:0000256" key="5">
    <source>
        <dbReference type="PROSITE-ProRule" id="PRU00108"/>
    </source>
</evidence>
<dbReference type="Gene3D" id="1.10.10.60">
    <property type="entry name" value="Homeodomain-like"/>
    <property type="match status" value="1"/>
</dbReference>
<feature type="DNA-binding region" description="Homeobox" evidence="5">
    <location>
        <begin position="112"/>
        <end position="171"/>
    </location>
</feature>
<keyword evidence="3 5" id="KW-0371">Homeobox</keyword>
<sequence length="265" mass="29851">MGQQACDQQGIARKPHICCVPAPSAPNLCKGSSWLGKAQPKKPCPSAGLRRGDATAVGSGEEGCSEARETAADGSQNKTGEGPCASEPVSVREASKSAASDVNLDREERRHYSRLRTAFTMEQLRRLESTFRRQPYLKQWERQDLAAELHLTEEQVKNWFQNRRMKLKRQLQDYRRRLWPSSPGCLICQPRIPPSLLPYMPNPALWPNPPGCKYQPFQNPPYPFPLPGLPYHFPTQFSGNSTEEYKMDSSKQTFPTPALGYGMAW</sequence>
<dbReference type="GO" id="GO:0005634">
    <property type="term" value="C:nucleus"/>
    <property type="evidence" value="ECO:0007669"/>
    <property type="project" value="UniProtKB-SubCell"/>
</dbReference>
<feature type="region of interest" description="Disordered" evidence="7">
    <location>
        <begin position="36"/>
        <end position="105"/>
    </location>
</feature>
<organism evidence="9 10">
    <name type="scientific">Podarcis muralis</name>
    <name type="common">Wall lizard</name>
    <name type="synonym">Lacerta muralis</name>
    <dbReference type="NCBI Taxonomy" id="64176"/>
    <lineage>
        <taxon>Eukaryota</taxon>
        <taxon>Metazoa</taxon>
        <taxon>Chordata</taxon>
        <taxon>Craniata</taxon>
        <taxon>Vertebrata</taxon>
        <taxon>Euteleostomi</taxon>
        <taxon>Lepidosauria</taxon>
        <taxon>Squamata</taxon>
        <taxon>Bifurcata</taxon>
        <taxon>Unidentata</taxon>
        <taxon>Episquamata</taxon>
        <taxon>Laterata</taxon>
        <taxon>Lacertibaenia</taxon>
        <taxon>Lacertidae</taxon>
        <taxon>Podarcis</taxon>
    </lineage>
</organism>
<keyword evidence="4 5" id="KW-0539">Nucleus</keyword>
<comment type="subcellular location">
    <subcellularLocation>
        <location evidence="1 5 6">Nucleus</location>
    </subcellularLocation>
</comment>
<dbReference type="InterPro" id="IPR017970">
    <property type="entry name" value="Homeobox_CS"/>
</dbReference>
<dbReference type="KEGG" id="pmua:114596714"/>
<dbReference type="PANTHER" id="PTHR24340:SF112">
    <property type="entry name" value="VENT HOMEOBOX"/>
    <property type="match status" value="1"/>
</dbReference>
<dbReference type="SUPFAM" id="SSF46689">
    <property type="entry name" value="Homeodomain-like"/>
    <property type="match status" value="1"/>
</dbReference>
<dbReference type="GeneTree" id="ENSGT00940000163757"/>
<dbReference type="InterPro" id="IPR001356">
    <property type="entry name" value="HD"/>
</dbReference>
<gene>
    <name evidence="9" type="primary">LOC114596714</name>
</gene>
<dbReference type="GeneID" id="114596714"/>
<evidence type="ECO:0000256" key="2">
    <source>
        <dbReference type="ARBA" id="ARBA00023125"/>
    </source>
</evidence>
<dbReference type="InterPro" id="IPR050394">
    <property type="entry name" value="Homeobox_NK-like"/>
</dbReference>
<evidence type="ECO:0000256" key="7">
    <source>
        <dbReference type="SAM" id="MobiDB-lite"/>
    </source>
</evidence>
<dbReference type="PROSITE" id="PS50071">
    <property type="entry name" value="HOMEOBOX_2"/>
    <property type="match status" value="1"/>
</dbReference>
<dbReference type="InterPro" id="IPR009057">
    <property type="entry name" value="Homeodomain-like_sf"/>
</dbReference>
<reference evidence="9" key="2">
    <citation type="submission" date="2025-08" db="UniProtKB">
        <authorList>
            <consortium name="Ensembl"/>
        </authorList>
    </citation>
    <scope>IDENTIFICATION</scope>
</reference>
<evidence type="ECO:0000256" key="1">
    <source>
        <dbReference type="ARBA" id="ARBA00004123"/>
    </source>
</evidence>
<dbReference type="Ensembl" id="ENSPMRT00000008165.1">
    <property type="protein sequence ID" value="ENSPMRP00000007624.1"/>
    <property type="gene ID" value="ENSPMRG00000005156.1"/>
</dbReference>
<dbReference type="GO" id="GO:0000981">
    <property type="term" value="F:DNA-binding transcription factor activity, RNA polymerase II-specific"/>
    <property type="evidence" value="ECO:0007669"/>
    <property type="project" value="InterPro"/>
</dbReference>
<dbReference type="RefSeq" id="XP_028584293.1">
    <property type="nucleotide sequence ID" value="XM_028728460.1"/>
</dbReference>
<keyword evidence="10" id="KW-1185">Reference proteome</keyword>
<dbReference type="OrthoDB" id="6159439at2759"/>
<dbReference type="PANTHER" id="PTHR24340">
    <property type="entry name" value="HOMEOBOX PROTEIN NKX"/>
    <property type="match status" value="1"/>
</dbReference>
<dbReference type="Proteomes" id="UP000472272">
    <property type="component" value="Chromosome 5"/>
</dbReference>
<protein>
    <submittedName>
        <fullName evidence="9">Homeobox protein vent1-like</fullName>
    </submittedName>
</protein>
<evidence type="ECO:0000313" key="10">
    <source>
        <dbReference type="Proteomes" id="UP000472272"/>
    </source>
</evidence>